<dbReference type="AlphaFoldDB" id="A0A6J5Z8K8"/>
<accession>A0A6J5Z8K8</accession>
<sequence length="218" mass="23198">MSITFARLGNRSKTHITHEKSTAMWRDLRLWVGLSLICISVIAANIYMAAAAQRTIAYVATHEIASGTIIRSSDVQPASVSLPVGVAPVAQLSDVVGRTLSQDAFAGEIIFLNSLESRSQTFTRIMSVPIRAGHLPEVRHGAGVEIWMTPSLDGAEVPGPPVLIVERAIIVDAPAQVDPSMDTAVTIQVADTEVSTVVKAMRDGVLDVVLTTTESSAL</sequence>
<dbReference type="EMBL" id="CAESAJ010000059">
    <property type="protein sequence ID" value="CAB4337412.1"/>
    <property type="molecule type" value="Genomic_DNA"/>
</dbReference>
<evidence type="ECO:0000259" key="2">
    <source>
        <dbReference type="SMART" id="SM00858"/>
    </source>
</evidence>
<dbReference type="SMART" id="SM00858">
    <property type="entry name" value="SAF"/>
    <property type="match status" value="1"/>
</dbReference>
<feature type="domain" description="SAF" evidence="2">
    <location>
        <begin position="55"/>
        <end position="116"/>
    </location>
</feature>
<gene>
    <name evidence="3" type="ORF">UFOPK3770_00675</name>
</gene>
<keyword evidence="1" id="KW-0812">Transmembrane</keyword>
<dbReference type="Pfam" id="PF08666">
    <property type="entry name" value="SAF"/>
    <property type="match status" value="1"/>
</dbReference>
<keyword evidence="1" id="KW-0472">Membrane</keyword>
<feature type="transmembrane region" description="Helical" evidence="1">
    <location>
        <begin position="30"/>
        <end position="50"/>
    </location>
</feature>
<organism evidence="3">
    <name type="scientific">freshwater metagenome</name>
    <dbReference type="NCBI Taxonomy" id="449393"/>
    <lineage>
        <taxon>unclassified sequences</taxon>
        <taxon>metagenomes</taxon>
        <taxon>ecological metagenomes</taxon>
    </lineage>
</organism>
<keyword evidence="1" id="KW-1133">Transmembrane helix</keyword>
<name>A0A6J5Z8K8_9ZZZZ</name>
<protein>
    <submittedName>
        <fullName evidence="3">Unannotated protein</fullName>
    </submittedName>
</protein>
<dbReference type="CDD" id="cd11614">
    <property type="entry name" value="SAF_CpaB_FlgA_like"/>
    <property type="match status" value="1"/>
</dbReference>
<proteinExistence type="predicted"/>
<dbReference type="InterPro" id="IPR013974">
    <property type="entry name" value="SAF"/>
</dbReference>
<evidence type="ECO:0000256" key="1">
    <source>
        <dbReference type="SAM" id="Phobius"/>
    </source>
</evidence>
<reference evidence="3" key="1">
    <citation type="submission" date="2020-05" db="EMBL/GenBank/DDBJ databases">
        <authorList>
            <person name="Chiriac C."/>
            <person name="Salcher M."/>
            <person name="Ghai R."/>
            <person name="Kavagutti S V."/>
        </authorList>
    </citation>
    <scope>NUCLEOTIDE SEQUENCE</scope>
</reference>
<evidence type="ECO:0000313" key="3">
    <source>
        <dbReference type="EMBL" id="CAB4337412.1"/>
    </source>
</evidence>